<reference evidence="2" key="1">
    <citation type="journal article" date="2017" name="Nat. Commun.">
        <title>The asparagus genome sheds light on the origin and evolution of a young Y chromosome.</title>
        <authorList>
            <person name="Harkess A."/>
            <person name="Zhou J."/>
            <person name="Xu C."/>
            <person name="Bowers J.E."/>
            <person name="Van der Hulst R."/>
            <person name="Ayyampalayam S."/>
            <person name="Mercati F."/>
            <person name="Riccardi P."/>
            <person name="McKain M.R."/>
            <person name="Kakrana A."/>
            <person name="Tang H."/>
            <person name="Ray J."/>
            <person name="Groenendijk J."/>
            <person name="Arikit S."/>
            <person name="Mathioni S.M."/>
            <person name="Nakano M."/>
            <person name="Shan H."/>
            <person name="Telgmann-Rauber A."/>
            <person name="Kanno A."/>
            <person name="Yue Z."/>
            <person name="Chen H."/>
            <person name="Li W."/>
            <person name="Chen Y."/>
            <person name="Xu X."/>
            <person name="Zhang Y."/>
            <person name="Luo S."/>
            <person name="Chen H."/>
            <person name="Gao J."/>
            <person name="Mao Z."/>
            <person name="Pires J.C."/>
            <person name="Luo M."/>
            <person name="Kudrna D."/>
            <person name="Wing R.A."/>
            <person name="Meyers B.C."/>
            <person name="Yi K."/>
            <person name="Kong H."/>
            <person name="Lavrijsen P."/>
            <person name="Sunseri F."/>
            <person name="Falavigna A."/>
            <person name="Ye Y."/>
            <person name="Leebens-Mack J.H."/>
            <person name="Chen G."/>
        </authorList>
    </citation>
    <scope>NUCLEOTIDE SEQUENCE [LARGE SCALE GENOMIC DNA]</scope>
    <source>
        <strain evidence="2">cv. DH0086</strain>
    </source>
</reference>
<evidence type="ECO:0000313" key="1">
    <source>
        <dbReference type="EMBL" id="ONK64706.1"/>
    </source>
</evidence>
<dbReference type="Proteomes" id="UP000243459">
    <property type="component" value="Chromosome 7"/>
</dbReference>
<dbReference type="PANTHER" id="PTHR31300:SF9">
    <property type="entry name" value="SPINDLE ASSEMBLY ABNORMAL PROTEIN (DUF620)"/>
    <property type="match status" value="1"/>
</dbReference>
<dbReference type="OrthoDB" id="1065010at2759"/>
<evidence type="ECO:0000313" key="2">
    <source>
        <dbReference type="Proteomes" id="UP000243459"/>
    </source>
</evidence>
<dbReference type="PANTHER" id="PTHR31300">
    <property type="entry name" value="LIPASE"/>
    <property type="match status" value="1"/>
</dbReference>
<name>A0A5P1EFN5_ASPOF</name>
<keyword evidence="2" id="KW-1185">Reference proteome</keyword>
<sequence length="370" mass="41126">MRKLCPNLDREDGLDTVLEVPIPDEMLASIGSTASARWKNMQAWLKTQAFDKATEGPSPVGKNTEIQLLLNVVGVPLIPCPVPFDQAFSKSIRDCSVQASTAKYILQQYIAATGGQAALQNLRSMYAIGTVKMSASEFHMGNQSVATNGRGEIGGFVLWQKTPDLFYFELIMAGCKMSAGSDGKVAWKQSAEQSHVLRGPPRPLRRSLQGLDPRATANLFSEAVCIGEKIIDGEECFILKREAKPATLKARSASNFDIIHHTMWGYFSQRTGLIIKLEDNHLLRMKAGRRGESIFWETSMESVIKDYRYIDGINIAHGGETAVTLFRYGEGSINHKRKLEEAWTIEEADFNLWGLTMDCFLPPSDLKKDD</sequence>
<accession>A0A5P1EFN5</accession>
<dbReference type="Gramene" id="ONK64706">
    <property type="protein sequence ID" value="ONK64706"/>
    <property type="gene ID" value="A4U43_C07F29030"/>
</dbReference>
<dbReference type="InterPro" id="IPR006873">
    <property type="entry name" value="DUF620"/>
</dbReference>
<dbReference type="EMBL" id="CM007387">
    <property type="protein sequence ID" value="ONK64706.1"/>
    <property type="molecule type" value="Genomic_DNA"/>
</dbReference>
<dbReference type="Pfam" id="PF04788">
    <property type="entry name" value="DUF620"/>
    <property type="match status" value="1"/>
</dbReference>
<gene>
    <name evidence="1" type="ORF">A4U43_C07F29030</name>
</gene>
<dbReference type="AlphaFoldDB" id="A0A5P1EFN5"/>
<proteinExistence type="predicted"/>
<dbReference type="OMA" id="IMAGCKM"/>
<organism evidence="1 2">
    <name type="scientific">Asparagus officinalis</name>
    <name type="common">Garden asparagus</name>
    <dbReference type="NCBI Taxonomy" id="4686"/>
    <lineage>
        <taxon>Eukaryota</taxon>
        <taxon>Viridiplantae</taxon>
        <taxon>Streptophyta</taxon>
        <taxon>Embryophyta</taxon>
        <taxon>Tracheophyta</taxon>
        <taxon>Spermatophyta</taxon>
        <taxon>Magnoliopsida</taxon>
        <taxon>Liliopsida</taxon>
        <taxon>Asparagales</taxon>
        <taxon>Asparagaceae</taxon>
        <taxon>Asparagoideae</taxon>
        <taxon>Asparagus</taxon>
    </lineage>
</organism>
<protein>
    <submittedName>
        <fullName evidence="1">Uncharacterized protein</fullName>
    </submittedName>
</protein>